<dbReference type="SUPFAM" id="SSF52172">
    <property type="entry name" value="CheY-like"/>
    <property type="match status" value="1"/>
</dbReference>
<accession>A0A1M5MN65</accession>
<dbReference type="Proteomes" id="UP000184212">
    <property type="component" value="Unassembled WGS sequence"/>
</dbReference>
<dbReference type="InterPro" id="IPR001789">
    <property type="entry name" value="Sig_transdc_resp-reg_receiver"/>
</dbReference>
<feature type="modified residue" description="4-aspartylphosphate" evidence="1">
    <location>
        <position position="61"/>
    </location>
</feature>
<evidence type="ECO:0000256" key="1">
    <source>
        <dbReference type="PROSITE-ProRule" id="PRU00169"/>
    </source>
</evidence>
<protein>
    <submittedName>
        <fullName evidence="3">CheY chemotaxis protein or a CheY-like REC (Receiver) domain</fullName>
    </submittedName>
</protein>
<dbReference type="OrthoDB" id="9797341at2"/>
<dbReference type="Gene3D" id="3.40.50.2300">
    <property type="match status" value="1"/>
</dbReference>
<keyword evidence="1" id="KW-0597">Phosphoprotein</keyword>
<gene>
    <name evidence="3" type="ORF">SAMN04488109_1832</name>
</gene>
<dbReference type="RefSeq" id="WP_073132969.1">
    <property type="nucleotide sequence ID" value="NZ_FQWQ01000001.1"/>
</dbReference>
<dbReference type="PROSITE" id="PS50110">
    <property type="entry name" value="RESPONSE_REGULATORY"/>
    <property type="match status" value="1"/>
</dbReference>
<dbReference type="InterPro" id="IPR011006">
    <property type="entry name" value="CheY-like_superfamily"/>
</dbReference>
<feature type="domain" description="Response regulatory" evidence="2">
    <location>
        <begin position="4"/>
        <end position="130"/>
    </location>
</feature>
<dbReference type="STRING" id="947013.SAMN04488109_1832"/>
<name>A0A1M5MN65_9BACT</name>
<evidence type="ECO:0000313" key="4">
    <source>
        <dbReference type="Proteomes" id="UP000184212"/>
    </source>
</evidence>
<dbReference type="InterPro" id="IPR052893">
    <property type="entry name" value="TCS_response_regulator"/>
</dbReference>
<dbReference type="PANTHER" id="PTHR44520">
    <property type="entry name" value="RESPONSE REGULATOR RCP1-RELATED"/>
    <property type="match status" value="1"/>
</dbReference>
<dbReference type="EMBL" id="FQWQ01000001">
    <property type="protein sequence ID" value="SHG78711.1"/>
    <property type="molecule type" value="Genomic_DNA"/>
</dbReference>
<reference evidence="3 4" key="1">
    <citation type="submission" date="2016-11" db="EMBL/GenBank/DDBJ databases">
        <authorList>
            <person name="Jaros S."/>
            <person name="Januszkiewicz K."/>
            <person name="Wedrychowicz H."/>
        </authorList>
    </citation>
    <scope>NUCLEOTIDE SEQUENCE [LARGE SCALE GENOMIC DNA]</scope>
    <source>
        <strain evidence="3 4">DSM 24574</strain>
    </source>
</reference>
<dbReference type="GO" id="GO:0000160">
    <property type="term" value="P:phosphorelay signal transduction system"/>
    <property type="evidence" value="ECO:0007669"/>
    <property type="project" value="InterPro"/>
</dbReference>
<dbReference type="SMART" id="SM00448">
    <property type="entry name" value="REC"/>
    <property type="match status" value="1"/>
</dbReference>
<dbReference type="PANTHER" id="PTHR44520:SF2">
    <property type="entry name" value="RESPONSE REGULATOR RCP1"/>
    <property type="match status" value="1"/>
</dbReference>
<organism evidence="3 4">
    <name type="scientific">Chryseolinea serpens</name>
    <dbReference type="NCBI Taxonomy" id="947013"/>
    <lineage>
        <taxon>Bacteria</taxon>
        <taxon>Pseudomonadati</taxon>
        <taxon>Bacteroidota</taxon>
        <taxon>Cytophagia</taxon>
        <taxon>Cytophagales</taxon>
        <taxon>Fulvivirgaceae</taxon>
        <taxon>Chryseolinea</taxon>
    </lineage>
</organism>
<dbReference type="Pfam" id="PF00072">
    <property type="entry name" value="Response_reg"/>
    <property type="match status" value="1"/>
</dbReference>
<evidence type="ECO:0000313" key="3">
    <source>
        <dbReference type="EMBL" id="SHG78711.1"/>
    </source>
</evidence>
<dbReference type="AlphaFoldDB" id="A0A1M5MN65"/>
<sequence>MKRNVLLVDDDDVFNMLNSKILEKTGFHGNIYSVSNGLEAIHFLENLISAKQPLPDLILLDINMPIMDGFQFVDEIKAHPSIDHLLMKIIILSSSIDYRDRERAIKLGINGYVEKPLTIPLAKSLFQDNK</sequence>
<proteinExistence type="predicted"/>
<evidence type="ECO:0000259" key="2">
    <source>
        <dbReference type="PROSITE" id="PS50110"/>
    </source>
</evidence>
<keyword evidence="4" id="KW-1185">Reference proteome</keyword>